<accession>A0A6S7AUZ9</accession>
<evidence type="ECO:0000256" key="1">
    <source>
        <dbReference type="SAM" id="MobiDB-lite"/>
    </source>
</evidence>
<dbReference type="EMBL" id="CADIKK010000002">
    <property type="protein sequence ID" value="CAB3778778.1"/>
    <property type="molecule type" value="Genomic_DNA"/>
</dbReference>
<protein>
    <submittedName>
        <fullName evidence="2">Uncharacterized protein</fullName>
    </submittedName>
</protein>
<sequence length="478" mass="52763">MTMDNAPSYPTRPLHCSPDKSPCAPVPEFRRLKYAYGQLLGAADFQAEQSYFREKQRLHNRCVHGYGVVCGLLVHTVPPPPECVPETAKEAAALHEALADAIRERDAQPGDERKRALDAEIEKMQQQIAAHPAAPCIEPQPVQVTIECGLALDCNGDELVVRRPIIVDLWEALSVEERKKAEGCEVTLYLSLCYCEQPVDPFRPVISDECGASADCVYGKLRESVNVRVSLTGPEPDTRCETCCTACEDPCLLLAVICGFRRGYMLAAHDIDNSVRRKIGLYPFTVVTGINWVHGATYLRHEAEAIVGTEDHESGLEVHLSRPVRVDSLKQRGVIELWRIEGGKGRSGYITEMRGQCHPLEEVDGMARGFRYRQTDREALDYGDRIIIIVRCAFILDACCRPVDGAHIGGRVPLLPGSRCPHKHITHHGCETPPWGCGPWTSGSGSPGSSFESWIIVSEKDEHPPEGYGPQGHRGATS</sequence>
<name>A0A6S7AUZ9_9BURK</name>
<dbReference type="RefSeq" id="WP_175148181.1">
    <property type="nucleotide sequence ID" value="NZ_CADIKK010000002.1"/>
</dbReference>
<dbReference type="AlphaFoldDB" id="A0A6S7AUZ9"/>
<evidence type="ECO:0000313" key="3">
    <source>
        <dbReference type="Proteomes" id="UP000494365"/>
    </source>
</evidence>
<organism evidence="2 3">
    <name type="scientific">Paraburkholderia ultramafica</name>
    <dbReference type="NCBI Taxonomy" id="1544867"/>
    <lineage>
        <taxon>Bacteria</taxon>
        <taxon>Pseudomonadati</taxon>
        <taxon>Pseudomonadota</taxon>
        <taxon>Betaproteobacteria</taxon>
        <taxon>Burkholderiales</taxon>
        <taxon>Burkholderiaceae</taxon>
        <taxon>Paraburkholderia</taxon>
    </lineage>
</organism>
<proteinExistence type="predicted"/>
<keyword evidence="3" id="KW-1185">Reference proteome</keyword>
<dbReference type="Proteomes" id="UP000494365">
    <property type="component" value="Unassembled WGS sequence"/>
</dbReference>
<feature type="region of interest" description="Disordered" evidence="1">
    <location>
        <begin position="1"/>
        <end position="20"/>
    </location>
</feature>
<gene>
    <name evidence="2" type="ORF">LMG28614_00728</name>
</gene>
<reference evidence="2 3" key="1">
    <citation type="submission" date="2020-04" db="EMBL/GenBank/DDBJ databases">
        <authorList>
            <person name="De Canck E."/>
        </authorList>
    </citation>
    <scope>NUCLEOTIDE SEQUENCE [LARGE SCALE GENOMIC DNA]</scope>
    <source>
        <strain evidence="2 3">LMG 28614</strain>
    </source>
</reference>
<evidence type="ECO:0000313" key="2">
    <source>
        <dbReference type="EMBL" id="CAB3778778.1"/>
    </source>
</evidence>